<dbReference type="InterPro" id="IPR050172">
    <property type="entry name" value="SsuD_RutA_monooxygenase"/>
</dbReference>
<keyword evidence="2" id="KW-0288">FMN</keyword>
<reference evidence="7 8" key="1">
    <citation type="submission" date="2017-11" db="EMBL/GenBank/DDBJ databases">
        <title>Draft genome sequence of Rhizobiales bacterium SY3-13.</title>
        <authorList>
            <person name="Sun C."/>
        </authorList>
    </citation>
    <scope>NUCLEOTIDE SEQUENCE [LARGE SCALE GENOMIC DNA]</scope>
    <source>
        <strain evidence="7 8">SY3-13</strain>
    </source>
</reference>
<dbReference type="Proteomes" id="UP000229498">
    <property type="component" value="Unassembled WGS sequence"/>
</dbReference>
<dbReference type="PANTHER" id="PTHR42847:SF4">
    <property type="entry name" value="ALKANESULFONATE MONOOXYGENASE-RELATED"/>
    <property type="match status" value="1"/>
</dbReference>
<dbReference type="InterPro" id="IPR036661">
    <property type="entry name" value="Luciferase-like_sf"/>
</dbReference>
<dbReference type="InterPro" id="IPR019921">
    <property type="entry name" value="Lucif-like_OxRdtase_Rv2161c"/>
</dbReference>
<dbReference type="AlphaFoldDB" id="A0A2M9G7P1"/>
<keyword evidence="8" id="KW-1185">Reference proteome</keyword>
<dbReference type="SUPFAM" id="SSF51679">
    <property type="entry name" value="Bacterial luciferase-like"/>
    <property type="match status" value="1"/>
</dbReference>
<feature type="non-terminal residue" evidence="7">
    <location>
        <position position="187"/>
    </location>
</feature>
<dbReference type="GO" id="GO:0008726">
    <property type="term" value="F:alkanesulfonate monooxygenase activity"/>
    <property type="evidence" value="ECO:0007669"/>
    <property type="project" value="TreeGrafter"/>
</dbReference>
<sequence length="187" mass="21113">MRLGVVFPQIEIAGDAEAVRRFVLAAEELEYDYILAYDHVVKAVHADRTPELEGPYTEKDPFHDPFVLFGYAAGITRRIEFTTGVLILPQRQTVLVAQQAADVDILSGGRLRLGVGIGWNYVEYDALGENFRTRGRRADEQIGYLRQLWKEPVVSFEGRFDRIDRAGINPRPKRSIPIWIGGVSEPA</sequence>
<keyword evidence="4" id="KW-0503">Monooxygenase</keyword>
<name>A0A2M9G7P1_9PROT</name>
<evidence type="ECO:0000313" key="7">
    <source>
        <dbReference type="EMBL" id="PJK31721.1"/>
    </source>
</evidence>
<dbReference type="Pfam" id="PF00296">
    <property type="entry name" value="Bac_luciferase"/>
    <property type="match status" value="1"/>
</dbReference>
<comment type="caution">
    <text evidence="7">The sequence shown here is derived from an EMBL/GenBank/DDBJ whole genome shotgun (WGS) entry which is preliminary data.</text>
</comment>
<dbReference type="InterPro" id="IPR011251">
    <property type="entry name" value="Luciferase-like_dom"/>
</dbReference>
<accession>A0A2M9G7P1</accession>
<dbReference type="RefSeq" id="WP_125226061.1">
    <property type="nucleotide sequence ID" value="NZ_PHIG01000002.1"/>
</dbReference>
<dbReference type="PANTHER" id="PTHR42847">
    <property type="entry name" value="ALKANESULFONATE MONOOXYGENASE"/>
    <property type="match status" value="1"/>
</dbReference>
<evidence type="ECO:0000259" key="5">
    <source>
        <dbReference type="Pfam" id="PF00296"/>
    </source>
</evidence>
<organism evidence="7 8">
    <name type="scientific">Minwuia thermotolerans</name>
    <dbReference type="NCBI Taxonomy" id="2056226"/>
    <lineage>
        <taxon>Bacteria</taxon>
        <taxon>Pseudomonadati</taxon>
        <taxon>Pseudomonadota</taxon>
        <taxon>Alphaproteobacteria</taxon>
        <taxon>Minwuiales</taxon>
        <taxon>Minwuiaceae</taxon>
        <taxon>Minwuia</taxon>
    </lineage>
</organism>
<keyword evidence="1" id="KW-0285">Flavoprotein</keyword>
<dbReference type="GO" id="GO:0046306">
    <property type="term" value="P:alkanesulfonate catabolic process"/>
    <property type="evidence" value="ECO:0007669"/>
    <property type="project" value="TreeGrafter"/>
</dbReference>
<dbReference type="Gene3D" id="3.20.20.30">
    <property type="entry name" value="Luciferase-like domain"/>
    <property type="match status" value="1"/>
</dbReference>
<keyword evidence="3" id="KW-0560">Oxidoreductase</keyword>
<dbReference type="EMBL" id="PHIG01000067">
    <property type="protein sequence ID" value="PJK27380.1"/>
    <property type="molecule type" value="Genomic_DNA"/>
</dbReference>
<evidence type="ECO:0000256" key="2">
    <source>
        <dbReference type="ARBA" id="ARBA00022643"/>
    </source>
</evidence>
<protein>
    <submittedName>
        <fullName evidence="7">LLM class F420-dependent oxidoreductase</fullName>
    </submittedName>
</protein>
<evidence type="ECO:0000313" key="6">
    <source>
        <dbReference type="EMBL" id="PJK27380.1"/>
    </source>
</evidence>
<evidence type="ECO:0000256" key="3">
    <source>
        <dbReference type="ARBA" id="ARBA00023002"/>
    </source>
</evidence>
<dbReference type="NCBIfam" id="TIGR03619">
    <property type="entry name" value="F420_Rv2161c"/>
    <property type="match status" value="1"/>
</dbReference>
<evidence type="ECO:0000313" key="8">
    <source>
        <dbReference type="Proteomes" id="UP000229498"/>
    </source>
</evidence>
<evidence type="ECO:0000256" key="1">
    <source>
        <dbReference type="ARBA" id="ARBA00022630"/>
    </source>
</evidence>
<feature type="domain" description="Luciferase-like" evidence="5">
    <location>
        <begin position="15"/>
        <end position="185"/>
    </location>
</feature>
<evidence type="ECO:0000256" key="4">
    <source>
        <dbReference type="ARBA" id="ARBA00023033"/>
    </source>
</evidence>
<proteinExistence type="predicted"/>
<gene>
    <name evidence="7" type="ORF">CVT23_00050</name>
    <name evidence="6" type="ORF">CVT23_22540</name>
</gene>
<dbReference type="EMBL" id="PHIG01000002">
    <property type="protein sequence ID" value="PJK31721.1"/>
    <property type="molecule type" value="Genomic_DNA"/>
</dbReference>